<dbReference type="EMBL" id="JAZKLI010000002">
    <property type="protein sequence ID" value="MEE9686132.1"/>
    <property type="molecule type" value="Genomic_DNA"/>
</dbReference>
<dbReference type="RefSeq" id="WP_089600579.1">
    <property type="nucleotide sequence ID" value="NZ_JAZKLB010000002.1"/>
</dbReference>
<protein>
    <submittedName>
        <fullName evidence="1">Uncharacterized protein</fullName>
    </submittedName>
</protein>
<dbReference type="Proteomes" id="UP001335910">
    <property type="component" value="Unassembled WGS sequence"/>
</dbReference>
<comment type="caution">
    <text evidence="1">The sequence shown here is derived from an EMBL/GenBank/DDBJ whole genome shotgun (WGS) entry which is preliminary data.</text>
</comment>
<organism evidence="1 2">
    <name type="scientific">Lelliottia amnigena</name>
    <name type="common">Enterobacter amnigenus</name>
    <dbReference type="NCBI Taxonomy" id="61646"/>
    <lineage>
        <taxon>Bacteria</taxon>
        <taxon>Pseudomonadati</taxon>
        <taxon>Pseudomonadota</taxon>
        <taxon>Gammaproteobacteria</taxon>
        <taxon>Enterobacterales</taxon>
        <taxon>Enterobacteriaceae</taxon>
        <taxon>Lelliottia</taxon>
    </lineage>
</organism>
<evidence type="ECO:0000313" key="1">
    <source>
        <dbReference type="EMBL" id="MEE9686132.1"/>
    </source>
</evidence>
<proteinExistence type="predicted"/>
<reference evidence="1 2" key="1">
    <citation type="submission" date="2023-10" db="EMBL/GenBank/DDBJ databases">
        <title>Wastewater isolates of ESBL- and carbapenemase-producing Gram-negative bacteria from New Zealand.</title>
        <authorList>
            <person name="Straub C."/>
            <person name="Weaver L."/>
            <person name="Cornelius A."/>
            <person name="Mcgill E."/>
            <person name="Dyet K."/>
            <person name="White L."/>
            <person name="Pattis I."/>
        </authorList>
    </citation>
    <scope>NUCLEOTIDE SEQUENCE [LARGE SCALE GENOMIC DNA]</scope>
    <source>
        <strain evidence="1 2">ESBL35</strain>
    </source>
</reference>
<accession>A0ABU7UJI6</accession>
<keyword evidence="2" id="KW-1185">Reference proteome</keyword>
<evidence type="ECO:0000313" key="2">
    <source>
        <dbReference type="Proteomes" id="UP001335910"/>
    </source>
</evidence>
<gene>
    <name evidence="1" type="ORF">V4839_22135</name>
</gene>
<sequence length="107" mass="12545">MGMFDTVMFRYRLPDGVTGTEFQTKDLDCQCDSYEISAEGRLLRWMEDNTRNDTCFDEMLTLSADDGYHLYFENGTVKWIEIYSQGNTRFPFDPAKALPVLDLRYLQ</sequence>
<name>A0ABU7UJI6_LELAM</name>